<protein>
    <submittedName>
        <fullName evidence="2">Uncharacterized protein</fullName>
    </submittedName>
</protein>
<evidence type="ECO:0000313" key="3">
    <source>
        <dbReference type="Proteomes" id="UP000029024"/>
    </source>
</evidence>
<gene>
    <name evidence="2" type="ORF">BLSS_1326</name>
</gene>
<accession>A0A087BJA5</accession>
<proteinExistence type="predicted"/>
<comment type="caution">
    <text evidence="2">The sequence shown here is derived from an EMBL/GenBank/DDBJ whole genome shotgun (WGS) entry which is preliminary data.</text>
</comment>
<name>A0A087BJA5_BIFLN</name>
<organism evidence="2 3">
    <name type="scientific">Bifidobacterium longum subsp. suis</name>
    <dbReference type="NCBI Taxonomy" id="1695"/>
    <lineage>
        <taxon>Bacteria</taxon>
        <taxon>Bacillati</taxon>
        <taxon>Actinomycetota</taxon>
        <taxon>Actinomycetes</taxon>
        <taxon>Bifidobacteriales</taxon>
        <taxon>Bifidobacteriaceae</taxon>
        <taxon>Bifidobacterium</taxon>
    </lineage>
</organism>
<dbReference type="EMBL" id="JGZA01000011">
    <property type="protein sequence ID" value="KFI71105.1"/>
    <property type="molecule type" value="Genomic_DNA"/>
</dbReference>
<feature type="region of interest" description="Disordered" evidence="1">
    <location>
        <begin position="45"/>
        <end position="64"/>
    </location>
</feature>
<sequence>MRPTVTRGPVVSYTAVSPLPVEDGRSVLCCAISQVTLGGRYPPSCSMEPGSSSADPNEDHGRGHQEVSSLQLYIRCGKGGIPPCGEAMTLPGYPVFSIVGHSWAIRERRAEYRMGRVGRVVACRMETNQICKSLVCARKSKKTLPIHCSIYHDEQTSQPDKPVSNLLIGDCCQNPSIYIVSLQRKARE</sequence>
<reference evidence="2 3" key="1">
    <citation type="submission" date="2014-03" db="EMBL/GenBank/DDBJ databases">
        <title>Genomics of Bifidobacteria.</title>
        <authorList>
            <person name="Ventura M."/>
            <person name="Milani C."/>
            <person name="Lugli G.A."/>
        </authorList>
    </citation>
    <scope>NUCLEOTIDE SEQUENCE [LARGE SCALE GENOMIC DNA]</scope>
    <source>
        <strain evidence="2 3">LMG 21814</strain>
    </source>
</reference>
<evidence type="ECO:0000313" key="2">
    <source>
        <dbReference type="EMBL" id="KFI71105.1"/>
    </source>
</evidence>
<evidence type="ECO:0000256" key="1">
    <source>
        <dbReference type="SAM" id="MobiDB-lite"/>
    </source>
</evidence>
<dbReference type="Proteomes" id="UP000029024">
    <property type="component" value="Unassembled WGS sequence"/>
</dbReference>
<dbReference type="AlphaFoldDB" id="A0A087BJA5"/>